<dbReference type="Proteomes" id="UP000326611">
    <property type="component" value="Unassembled WGS sequence"/>
</dbReference>
<protein>
    <recommendedName>
        <fullName evidence="3">Delta-60 repeat domain-containing protein</fullName>
    </recommendedName>
</protein>
<dbReference type="RefSeq" id="WP_150772322.1">
    <property type="nucleotide sequence ID" value="NZ_CABVIY010000006.1"/>
</dbReference>
<accession>A0A5E7TVG8</accession>
<dbReference type="EMBL" id="CABVIY010000006">
    <property type="protein sequence ID" value="VVQ02957.1"/>
    <property type="molecule type" value="Genomic_DNA"/>
</dbReference>
<dbReference type="InterPro" id="IPR011043">
    <property type="entry name" value="Gal_Oxase/kelch_b-propeller"/>
</dbReference>
<dbReference type="NCBIfam" id="TIGR02608">
    <property type="entry name" value="delta_60_rpt"/>
    <property type="match status" value="5"/>
</dbReference>
<sequence length="433" mass="45846">MTTSPQLAPGELDPGFANEGRLVLPYPGFTTTNGLCVAEGPDKKIYILGSSQAQDSDLTNHVSITRLLPDGTLDFSFGTHGTVHIKVPDDDLSAIPTQVFFLTDQQGRDLILACVGYDVVGVGTNTLAQLLIRLTASGELDTSFGEGGFIPLKSPFEAETRQPLTTDATLSSHSSASAACINDDKIYLITSGIDPRLGVSTGVVSCFNLDGTGDTTFGENGHAALSKVLDVRSGLNGIVVRDGKIFVCGWAIGGALLACLNLDGSFNRNFAGTGYTLLRGTAFQFESIALLSDGRPVATGFGNTQRTGLLAVYTLDGVIDPRFNHGAPIEESFNPPHQVMFLAVAIQDDKIIASGRYFVGVTPYFVAAKYQIDGGRDTNFGAGKGWSVPELPVRRAMAYGMSLQTDRKILITGSDYDGIFGRAVLAARLLNSA</sequence>
<name>A0A5E7TVG8_PSEFL</name>
<dbReference type="AlphaFoldDB" id="A0A5E7TVG8"/>
<evidence type="ECO:0008006" key="3">
    <source>
        <dbReference type="Google" id="ProtNLM"/>
    </source>
</evidence>
<dbReference type="Gene3D" id="2.80.10.50">
    <property type="match status" value="3"/>
</dbReference>
<dbReference type="InterPro" id="IPR013431">
    <property type="entry name" value="Delta_60_rpt"/>
</dbReference>
<dbReference type="SUPFAM" id="SSF50965">
    <property type="entry name" value="Galactose oxidase, central domain"/>
    <property type="match status" value="1"/>
</dbReference>
<evidence type="ECO:0000313" key="2">
    <source>
        <dbReference type="Proteomes" id="UP000326611"/>
    </source>
</evidence>
<dbReference type="Pfam" id="PF17164">
    <property type="entry name" value="DUF5122"/>
    <property type="match status" value="2"/>
</dbReference>
<gene>
    <name evidence="1" type="ORF">PS918_04349</name>
</gene>
<reference evidence="1 2" key="1">
    <citation type="submission" date="2019-09" db="EMBL/GenBank/DDBJ databases">
        <authorList>
            <person name="Chandra G."/>
            <person name="Truman W A."/>
        </authorList>
    </citation>
    <scope>NUCLEOTIDE SEQUENCE [LARGE SCALE GENOMIC DNA]</scope>
    <source>
        <strain evidence="1">PS918</strain>
    </source>
</reference>
<dbReference type="OrthoDB" id="6876366at2"/>
<evidence type="ECO:0000313" key="1">
    <source>
        <dbReference type="EMBL" id="VVQ02957.1"/>
    </source>
</evidence>
<organism evidence="1 2">
    <name type="scientific">Pseudomonas fluorescens</name>
    <dbReference type="NCBI Taxonomy" id="294"/>
    <lineage>
        <taxon>Bacteria</taxon>
        <taxon>Pseudomonadati</taxon>
        <taxon>Pseudomonadota</taxon>
        <taxon>Gammaproteobacteria</taxon>
        <taxon>Pseudomonadales</taxon>
        <taxon>Pseudomonadaceae</taxon>
        <taxon>Pseudomonas</taxon>
    </lineage>
</organism>
<proteinExistence type="predicted"/>